<dbReference type="STRING" id="889306.KP78_18500"/>
<proteinExistence type="predicted"/>
<dbReference type="GO" id="GO:0015105">
    <property type="term" value="F:arsenite transmembrane transporter activity"/>
    <property type="evidence" value="ECO:0007669"/>
    <property type="project" value="InterPro"/>
</dbReference>
<dbReference type="GO" id="GO:0005886">
    <property type="term" value="C:plasma membrane"/>
    <property type="evidence" value="ECO:0007669"/>
    <property type="project" value="UniProtKB-SubCell"/>
</dbReference>
<dbReference type="AlphaFoldDB" id="A0A0C2VCQ8"/>
<evidence type="ECO:0000256" key="6">
    <source>
        <dbReference type="SAM" id="Phobius"/>
    </source>
</evidence>
<evidence type="ECO:0000313" key="7">
    <source>
        <dbReference type="EMBL" id="KIL46732.1"/>
    </source>
</evidence>
<keyword evidence="3 6" id="KW-0812">Transmembrane</keyword>
<reference evidence="7 8" key="1">
    <citation type="submission" date="2015-01" db="EMBL/GenBank/DDBJ databases">
        <title>Genome sequencing of Jeotgalibacillus soli.</title>
        <authorList>
            <person name="Goh K.M."/>
            <person name="Chan K.-G."/>
            <person name="Yaakop A.S."/>
            <person name="Ee R."/>
            <person name="Gan H.M."/>
            <person name="Chan C.S."/>
        </authorList>
    </citation>
    <scope>NUCLEOTIDE SEQUENCE [LARGE SCALE GENOMIC DNA]</scope>
    <source>
        <strain evidence="7 8">P9</strain>
    </source>
</reference>
<organism evidence="7 8">
    <name type="scientific">Jeotgalibacillus soli</name>
    <dbReference type="NCBI Taxonomy" id="889306"/>
    <lineage>
        <taxon>Bacteria</taxon>
        <taxon>Bacillati</taxon>
        <taxon>Bacillota</taxon>
        <taxon>Bacilli</taxon>
        <taxon>Bacillales</taxon>
        <taxon>Caryophanaceae</taxon>
        <taxon>Jeotgalibacillus</taxon>
    </lineage>
</organism>
<keyword evidence="8" id="KW-1185">Reference proteome</keyword>
<evidence type="ECO:0000256" key="1">
    <source>
        <dbReference type="ARBA" id="ARBA00004651"/>
    </source>
</evidence>
<keyword evidence="5 6" id="KW-0472">Membrane</keyword>
<sequence>MSDILVTYTFLIFALTTLFIMWRPQGINEAIPAISGAILLFIGGVVPVSDIFTVLTIVSGPSVTIISTIIMCIVLETIGVFRWAAYNIVNKANGSGIKLFVYTMILCFLMTIFFNNDGSILITTPIIIHVVTMLN</sequence>
<dbReference type="Pfam" id="PF02040">
    <property type="entry name" value="ArsB"/>
    <property type="match status" value="1"/>
</dbReference>
<keyword evidence="4 6" id="KW-1133">Transmembrane helix</keyword>
<evidence type="ECO:0000313" key="8">
    <source>
        <dbReference type="Proteomes" id="UP000031938"/>
    </source>
</evidence>
<keyword evidence="2" id="KW-1003">Cell membrane</keyword>
<protein>
    <submittedName>
        <fullName evidence="7">Arsenical pump membrane protein</fullName>
    </submittedName>
</protein>
<evidence type="ECO:0000256" key="2">
    <source>
        <dbReference type="ARBA" id="ARBA00022475"/>
    </source>
</evidence>
<feature type="transmembrane region" description="Helical" evidence="6">
    <location>
        <begin position="34"/>
        <end position="58"/>
    </location>
</feature>
<comment type="subcellular location">
    <subcellularLocation>
        <location evidence="1">Cell membrane</location>
        <topology evidence="1">Multi-pass membrane protein</topology>
    </subcellularLocation>
</comment>
<evidence type="ECO:0000256" key="5">
    <source>
        <dbReference type="ARBA" id="ARBA00023136"/>
    </source>
</evidence>
<feature type="transmembrane region" description="Helical" evidence="6">
    <location>
        <begin position="64"/>
        <end position="85"/>
    </location>
</feature>
<name>A0A0C2VCQ8_9BACL</name>
<feature type="transmembrane region" description="Helical" evidence="6">
    <location>
        <begin position="97"/>
        <end position="114"/>
    </location>
</feature>
<dbReference type="EMBL" id="JXRP01000016">
    <property type="protein sequence ID" value="KIL46732.1"/>
    <property type="molecule type" value="Genomic_DNA"/>
</dbReference>
<feature type="transmembrane region" description="Helical" evidence="6">
    <location>
        <begin position="6"/>
        <end position="22"/>
    </location>
</feature>
<dbReference type="PATRIC" id="fig|889306.3.peg.1865"/>
<evidence type="ECO:0000256" key="4">
    <source>
        <dbReference type="ARBA" id="ARBA00022989"/>
    </source>
</evidence>
<dbReference type="InterPro" id="IPR000802">
    <property type="entry name" value="Arsenical_pump_ArsB"/>
</dbReference>
<evidence type="ECO:0000256" key="3">
    <source>
        <dbReference type="ARBA" id="ARBA00022692"/>
    </source>
</evidence>
<comment type="caution">
    <text evidence="7">The sequence shown here is derived from an EMBL/GenBank/DDBJ whole genome shotgun (WGS) entry which is preliminary data.</text>
</comment>
<gene>
    <name evidence="7" type="ORF">KP78_18500</name>
</gene>
<dbReference type="Proteomes" id="UP000031938">
    <property type="component" value="Unassembled WGS sequence"/>
</dbReference>
<accession>A0A0C2VCQ8</accession>